<dbReference type="UniPathway" id="UPA00135">
    <property type="reaction ID" value="UER00196"/>
</dbReference>
<dbReference type="PANTHER" id="PTHR42938:SF47">
    <property type="entry name" value="HYDROXYPYRUVATE REDUCTASE"/>
    <property type="match status" value="1"/>
</dbReference>
<dbReference type="EMBL" id="CP061539">
    <property type="protein sequence ID" value="QNV38595.1"/>
    <property type="molecule type" value="Genomic_DNA"/>
</dbReference>
<dbReference type="NCBIfam" id="TIGR01327">
    <property type="entry name" value="PGDH"/>
    <property type="match status" value="1"/>
</dbReference>
<reference evidence="11 12" key="1">
    <citation type="submission" date="2020-09" db="EMBL/GenBank/DDBJ databases">
        <title>Investigation of environmental microbes.</title>
        <authorList>
            <person name="Ou Y."/>
            <person name="Kang Q."/>
        </authorList>
    </citation>
    <scope>NUCLEOTIDE SEQUENCE [LARGE SCALE GENOMIC DNA]</scope>
    <source>
        <strain evidence="11 12">KJZ-14</strain>
    </source>
</reference>
<dbReference type="CDD" id="cd12173">
    <property type="entry name" value="PGDH_4"/>
    <property type="match status" value="1"/>
</dbReference>
<evidence type="ECO:0000256" key="7">
    <source>
        <dbReference type="ARBA" id="ARBA00048126"/>
    </source>
</evidence>
<dbReference type="InterPro" id="IPR006236">
    <property type="entry name" value="PGDH"/>
</dbReference>
<dbReference type="Pfam" id="PF19304">
    <property type="entry name" value="PGDH_inter"/>
    <property type="match status" value="1"/>
</dbReference>
<dbReference type="PROSITE" id="PS51671">
    <property type="entry name" value="ACT"/>
    <property type="match status" value="1"/>
</dbReference>
<dbReference type="InterPro" id="IPR006140">
    <property type="entry name" value="D-isomer_DH_NAD-bd"/>
</dbReference>
<dbReference type="GO" id="GO:0004617">
    <property type="term" value="F:phosphoglycerate dehydrogenase activity"/>
    <property type="evidence" value="ECO:0007669"/>
    <property type="project" value="UniProtKB-UniRule"/>
</dbReference>
<evidence type="ECO:0000256" key="4">
    <source>
        <dbReference type="ARBA" id="ARBA00021582"/>
    </source>
</evidence>
<dbReference type="InterPro" id="IPR006139">
    <property type="entry name" value="D-isomer_2_OHA_DH_cat_dom"/>
</dbReference>
<evidence type="ECO:0000256" key="3">
    <source>
        <dbReference type="ARBA" id="ARBA00005854"/>
    </source>
</evidence>
<organism evidence="11 12">
    <name type="scientific">Rothia terrae</name>
    <dbReference type="NCBI Taxonomy" id="396015"/>
    <lineage>
        <taxon>Bacteria</taxon>
        <taxon>Bacillati</taxon>
        <taxon>Actinomycetota</taxon>
        <taxon>Actinomycetes</taxon>
        <taxon>Micrococcales</taxon>
        <taxon>Micrococcaceae</taxon>
        <taxon>Rothia</taxon>
    </lineage>
</organism>
<dbReference type="InterPro" id="IPR045626">
    <property type="entry name" value="PGDH_ASB_dom"/>
</dbReference>
<dbReference type="InterPro" id="IPR045865">
    <property type="entry name" value="ACT-like_dom_sf"/>
</dbReference>
<proteinExistence type="inferred from homology"/>
<dbReference type="InterPro" id="IPR029752">
    <property type="entry name" value="D-isomer_DH_CS1"/>
</dbReference>
<comment type="catalytic activity">
    <reaction evidence="8 9">
        <text>(2R)-3-phosphoglycerate + NAD(+) = 3-phosphooxypyruvate + NADH + H(+)</text>
        <dbReference type="Rhea" id="RHEA:12641"/>
        <dbReference type="ChEBI" id="CHEBI:15378"/>
        <dbReference type="ChEBI" id="CHEBI:18110"/>
        <dbReference type="ChEBI" id="CHEBI:57540"/>
        <dbReference type="ChEBI" id="CHEBI:57945"/>
        <dbReference type="ChEBI" id="CHEBI:58272"/>
        <dbReference type="EC" id="1.1.1.95"/>
    </reaction>
</comment>
<dbReference type="Gene3D" id="3.40.50.720">
    <property type="entry name" value="NAD(P)-binding Rossmann-like Domain"/>
    <property type="match status" value="2"/>
</dbReference>
<gene>
    <name evidence="11" type="ORF">IDM49_04875</name>
</gene>
<evidence type="ECO:0000256" key="1">
    <source>
        <dbReference type="ARBA" id="ARBA00003800"/>
    </source>
</evidence>
<protein>
    <recommendedName>
        <fullName evidence="4 9">D-3-phosphoglycerate dehydrogenase</fullName>
        <ecNumber evidence="9">1.1.1.95</ecNumber>
    </recommendedName>
</protein>
<evidence type="ECO:0000256" key="6">
    <source>
        <dbReference type="ARBA" id="ARBA00023027"/>
    </source>
</evidence>
<dbReference type="Pfam" id="PF00389">
    <property type="entry name" value="2-Hacid_dh"/>
    <property type="match status" value="1"/>
</dbReference>
<dbReference type="SUPFAM" id="SSF52283">
    <property type="entry name" value="Formate/glycerate dehydrogenase catalytic domain-like"/>
    <property type="match status" value="1"/>
</dbReference>
<evidence type="ECO:0000313" key="12">
    <source>
        <dbReference type="Proteomes" id="UP000516404"/>
    </source>
</evidence>
<dbReference type="PANTHER" id="PTHR42938">
    <property type="entry name" value="FORMATE DEHYDROGENASE 1"/>
    <property type="match status" value="1"/>
</dbReference>
<dbReference type="CDD" id="cd04902">
    <property type="entry name" value="ACT_3PGDH-xct"/>
    <property type="match status" value="1"/>
</dbReference>
<dbReference type="InterPro" id="IPR036291">
    <property type="entry name" value="NAD(P)-bd_dom_sf"/>
</dbReference>
<dbReference type="EC" id="1.1.1.95" evidence="9"/>
<dbReference type="AlphaFoldDB" id="A0A7H2BFZ9"/>
<dbReference type="PROSITE" id="PS00065">
    <property type="entry name" value="D_2_HYDROXYACID_DH_1"/>
    <property type="match status" value="1"/>
</dbReference>
<comment type="pathway">
    <text evidence="2 9">Amino-acid biosynthesis; L-serine biosynthesis; L-serine from 3-phospho-D-glycerate: step 1/3.</text>
</comment>
<dbReference type="InterPro" id="IPR029753">
    <property type="entry name" value="D-isomer_DH_CS"/>
</dbReference>
<dbReference type="PROSITE" id="PS00670">
    <property type="entry name" value="D_2_HYDROXYACID_DH_2"/>
    <property type="match status" value="1"/>
</dbReference>
<keyword evidence="9" id="KW-0028">Amino-acid biosynthesis</keyword>
<dbReference type="GO" id="GO:0006564">
    <property type="term" value="P:L-serine biosynthetic process"/>
    <property type="evidence" value="ECO:0007669"/>
    <property type="project" value="UniProtKB-UniRule"/>
</dbReference>
<evidence type="ECO:0000256" key="5">
    <source>
        <dbReference type="ARBA" id="ARBA00023002"/>
    </source>
</evidence>
<dbReference type="SUPFAM" id="SSF55021">
    <property type="entry name" value="ACT-like"/>
    <property type="match status" value="1"/>
</dbReference>
<dbReference type="FunFam" id="3.40.50.720:FF:000021">
    <property type="entry name" value="D-3-phosphoglycerate dehydrogenase"/>
    <property type="match status" value="1"/>
</dbReference>
<sequence length="577" mass="61367">MVNRCKTHGPYRECVVDVREVDFYEIPARQRIVSNFYRRILIRNTLVTEKPVVLLAEQLSPATVDALGPDFEIRQTDGSDRDQLLTAITDVDAILVRSATQVDAEAIGAASKLKVIARAGVGLDNVDIKAATAAGVMVVNAPTSNIISAAELTVGHILGLARNISAADASMKAGEWKRAEYSGTELYEKTIGIIGLGRIGALVAERLRAFGTDIIAYDPFVTSVRASQLGAQLVDLDELLERSDFVTIHMPRTPDTMGMLNAESFKKMKKTACVVNVARGGLIDEADLDVALRAGEIAGAAVDVFVKEPAKNVPFVGLKNVVATPHLGASTTEAQEKAGIAVARSVRLALEGDLVPDAVNIAGGSIDKDVRPGVPLAEKLGRILTALSKDEALTRVEVKVAGEIATKDVTSLKLSALKGVFTDVVSDKVSYVNAPVIAEQRGVKVELETTAETEYFRNETIVTGTLSTGENIVVGGTVTGPKHILKLTNINGYDFETPITDYMLVLEYEDRPGMIAAMGTLLGTASINIAGMQVSRDENTNRAVSVLALDSAAPAEVIESIKKVVSASRAAHINLAD</sequence>
<dbReference type="Proteomes" id="UP000516404">
    <property type="component" value="Chromosome"/>
</dbReference>
<keyword evidence="12" id="KW-1185">Reference proteome</keyword>
<dbReference type="Pfam" id="PF02826">
    <property type="entry name" value="2-Hacid_dh_C"/>
    <property type="match status" value="1"/>
</dbReference>
<dbReference type="Gene3D" id="3.30.70.260">
    <property type="match status" value="1"/>
</dbReference>
<comment type="catalytic activity">
    <reaction evidence="7">
        <text>(R)-2-hydroxyglutarate + NAD(+) = 2-oxoglutarate + NADH + H(+)</text>
        <dbReference type="Rhea" id="RHEA:49612"/>
        <dbReference type="ChEBI" id="CHEBI:15378"/>
        <dbReference type="ChEBI" id="CHEBI:15801"/>
        <dbReference type="ChEBI" id="CHEBI:16810"/>
        <dbReference type="ChEBI" id="CHEBI:57540"/>
        <dbReference type="ChEBI" id="CHEBI:57945"/>
        <dbReference type="EC" id="1.1.1.399"/>
    </reaction>
</comment>
<dbReference type="SUPFAM" id="SSF143548">
    <property type="entry name" value="Serine metabolism enzymes domain"/>
    <property type="match status" value="1"/>
</dbReference>
<evidence type="ECO:0000259" key="10">
    <source>
        <dbReference type="PROSITE" id="PS51671"/>
    </source>
</evidence>
<keyword evidence="5 9" id="KW-0560">Oxidoreductase</keyword>
<dbReference type="GO" id="GO:0051287">
    <property type="term" value="F:NAD binding"/>
    <property type="evidence" value="ECO:0007669"/>
    <property type="project" value="UniProtKB-UniRule"/>
</dbReference>
<dbReference type="PROSITE" id="PS00671">
    <property type="entry name" value="D_2_HYDROXYACID_DH_3"/>
    <property type="match status" value="1"/>
</dbReference>
<dbReference type="Gene3D" id="3.30.1330.90">
    <property type="entry name" value="D-3-phosphoglycerate dehydrogenase, domain 3"/>
    <property type="match status" value="1"/>
</dbReference>
<keyword evidence="6 9" id="KW-0520">NAD</keyword>
<keyword evidence="9" id="KW-0718">Serine biosynthesis</keyword>
<comment type="function">
    <text evidence="1">Catalyzes the reversible oxidation of 3-phospho-D-glycerate to 3-phosphonooxypyruvate, the first step of the phosphorylated L-serine biosynthesis pathway. Also catalyzes the reversible oxidation of 2-hydroxyglutarate to 2-oxoglutarate.</text>
</comment>
<dbReference type="SUPFAM" id="SSF51735">
    <property type="entry name" value="NAD(P)-binding Rossmann-fold domains"/>
    <property type="match status" value="1"/>
</dbReference>
<dbReference type="KEGG" id="rter:IDM49_04875"/>
<evidence type="ECO:0000256" key="9">
    <source>
        <dbReference type="RuleBase" id="RU363003"/>
    </source>
</evidence>
<comment type="similarity">
    <text evidence="3 9">Belongs to the D-isomer specific 2-hydroxyacid dehydrogenase family.</text>
</comment>
<dbReference type="InterPro" id="IPR002912">
    <property type="entry name" value="ACT_dom"/>
</dbReference>
<accession>A0A7H2BFZ9</accession>
<feature type="domain" description="ACT" evidence="10">
    <location>
        <begin position="503"/>
        <end position="577"/>
    </location>
</feature>
<evidence type="ECO:0000256" key="8">
    <source>
        <dbReference type="ARBA" id="ARBA00048731"/>
    </source>
</evidence>
<evidence type="ECO:0000313" key="11">
    <source>
        <dbReference type="EMBL" id="QNV38595.1"/>
    </source>
</evidence>
<dbReference type="InterPro" id="IPR029009">
    <property type="entry name" value="ASB_dom_sf"/>
</dbReference>
<evidence type="ECO:0000256" key="2">
    <source>
        <dbReference type="ARBA" id="ARBA00005216"/>
    </source>
</evidence>
<dbReference type="Pfam" id="PF01842">
    <property type="entry name" value="ACT"/>
    <property type="match status" value="1"/>
</dbReference>
<name>A0A7H2BFZ9_9MICC</name>